<comment type="caution">
    <text evidence="1">Lacks conserved residue(s) required for the propagation of feature annotation.</text>
</comment>
<dbReference type="InterPro" id="IPR024079">
    <property type="entry name" value="MetalloPept_cat_dom_sf"/>
</dbReference>
<dbReference type="PROSITE" id="PS50215">
    <property type="entry name" value="ADAM_MEPRO"/>
    <property type="match status" value="1"/>
</dbReference>
<dbReference type="EMBL" id="JBJQND010000018">
    <property type="protein sequence ID" value="KAL3836856.1"/>
    <property type="molecule type" value="Genomic_DNA"/>
</dbReference>
<feature type="binding site" evidence="1">
    <location>
        <position position="402"/>
    </location>
    <ligand>
        <name>Zn(2+)</name>
        <dbReference type="ChEBI" id="CHEBI:29105"/>
        <note>catalytic</note>
    </ligand>
</feature>
<feature type="binding site" evidence="1">
    <location>
        <position position="392"/>
    </location>
    <ligand>
        <name>Zn(2+)</name>
        <dbReference type="ChEBI" id="CHEBI:29105"/>
        <note>catalytic</note>
    </ligand>
</feature>
<feature type="active site" evidence="1">
    <location>
        <position position="393"/>
    </location>
</feature>
<feature type="non-terminal residue" evidence="3">
    <location>
        <position position="453"/>
    </location>
</feature>
<dbReference type="PANTHER" id="PTHR11905">
    <property type="entry name" value="ADAM A DISINTEGRIN AND METALLOPROTEASE DOMAIN"/>
    <property type="match status" value="1"/>
</dbReference>
<dbReference type="SUPFAM" id="SSF55486">
    <property type="entry name" value="Metalloproteases ('zincins'), catalytic domain"/>
    <property type="match status" value="1"/>
</dbReference>
<reference evidence="3 4" key="1">
    <citation type="submission" date="2024-11" db="EMBL/GenBank/DDBJ databases">
        <title>Chromosome-level genome assembly of the freshwater bivalve Anodonta woodiana.</title>
        <authorList>
            <person name="Chen X."/>
        </authorList>
    </citation>
    <scope>NUCLEOTIDE SEQUENCE [LARGE SCALE GENOMIC DNA]</scope>
    <source>
        <strain evidence="3">MN2024</strain>
        <tissue evidence="3">Gills</tissue>
    </source>
</reference>
<feature type="domain" description="Peptidase M12B" evidence="2">
    <location>
        <begin position="221"/>
        <end position="453"/>
    </location>
</feature>
<feature type="non-terminal residue" evidence="3">
    <location>
        <position position="1"/>
    </location>
</feature>
<evidence type="ECO:0000259" key="2">
    <source>
        <dbReference type="PROSITE" id="PS50215"/>
    </source>
</evidence>
<dbReference type="GO" id="GO:0046872">
    <property type="term" value="F:metal ion binding"/>
    <property type="evidence" value="ECO:0007669"/>
    <property type="project" value="UniProtKB-KW"/>
</dbReference>
<evidence type="ECO:0000313" key="3">
    <source>
        <dbReference type="EMBL" id="KAL3836856.1"/>
    </source>
</evidence>
<proteinExistence type="predicted"/>
<sequence length="453" mass="52645">TETTLETVWLTDATEQGTLSNMDLPDELAFHLTRRSETLKLNLKRNYDISPKPNVYFARKMQNGTFVLLKSRNTAKQNLAYYQDIDNGAFMTVRCVKTSNEQCDRTINGNVRIGNRNYELQPAESDVVSRNLYDAPSALVRKYVLKDQTLPQREYSVPNKDSAYEMEKTIEQKYMTLLRRFQQQNNRNKLLKGNKTLAGTKESTLYKSGKRDKSRQVPKFYYVKVAVLIDQGLWDFYHSTIRFVNLLTRNRLTTGKIEVWYSHVMNGVNMIYKGIEDTSIRIIVILSEFIIFKKSHEFKLHESRVVNFFGVHLVDGPRYLNDIITWDKGTDRNKKKLFSHGMLFTRYKMFLNQLSEKELSGLSFVGEVCNVGKRMSTVEKRGYVWMVHAAAHELGHNLGAYHDGEEDAVNCSSDDRYIMSETIVENRPDEPYNKNPWLFSTCSINAFKRTLLN</sequence>
<keyword evidence="1" id="KW-0862">Zinc</keyword>
<comment type="caution">
    <text evidence="3">The sequence shown here is derived from an EMBL/GenBank/DDBJ whole genome shotgun (WGS) entry which is preliminary data.</text>
</comment>
<dbReference type="Pfam" id="PF13688">
    <property type="entry name" value="Reprolysin_5"/>
    <property type="match status" value="1"/>
</dbReference>
<keyword evidence="4" id="KW-1185">Reference proteome</keyword>
<dbReference type="Gene3D" id="3.40.390.10">
    <property type="entry name" value="Collagenase (Catalytic Domain)"/>
    <property type="match status" value="1"/>
</dbReference>
<dbReference type="AlphaFoldDB" id="A0ABD3TII6"/>
<protein>
    <recommendedName>
        <fullName evidence="2">Peptidase M12B domain-containing protein</fullName>
    </recommendedName>
</protein>
<keyword evidence="1" id="KW-0479">Metal-binding</keyword>
<feature type="binding site" evidence="1">
    <location>
        <position position="396"/>
    </location>
    <ligand>
        <name>Zn(2+)</name>
        <dbReference type="ChEBI" id="CHEBI:29105"/>
        <note>catalytic</note>
    </ligand>
</feature>
<accession>A0ABD3TII6</accession>
<evidence type="ECO:0000256" key="1">
    <source>
        <dbReference type="PROSITE-ProRule" id="PRU00276"/>
    </source>
</evidence>
<dbReference type="Proteomes" id="UP001634394">
    <property type="component" value="Unassembled WGS sequence"/>
</dbReference>
<dbReference type="PANTHER" id="PTHR11905:SF159">
    <property type="entry name" value="ADAM METALLOPROTEASE"/>
    <property type="match status" value="1"/>
</dbReference>
<evidence type="ECO:0000313" key="4">
    <source>
        <dbReference type="Proteomes" id="UP001634394"/>
    </source>
</evidence>
<name>A0ABD3TII6_SINWO</name>
<organism evidence="3 4">
    <name type="scientific">Sinanodonta woodiana</name>
    <name type="common">Chinese pond mussel</name>
    <name type="synonym">Anodonta woodiana</name>
    <dbReference type="NCBI Taxonomy" id="1069815"/>
    <lineage>
        <taxon>Eukaryota</taxon>
        <taxon>Metazoa</taxon>
        <taxon>Spiralia</taxon>
        <taxon>Lophotrochozoa</taxon>
        <taxon>Mollusca</taxon>
        <taxon>Bivalvia</taxon>
        <taxon>Autobranchia</taxon>
        <taxon>Heteroconchia</taxon>
        <taxon>Palaeoheterodonta</taxon>
        <taxon>Unionida</taxon>
        <taxon>Unionoidea</taxon>
        <taxon>Unionidae</taxon>
        <taxon>Unioninae</taxon>
        <taxon>Sinanodonta</taxon>
    </lineage>
</organism>
<dbReference type="InterPro" id="IPR001590">
    <property type="entry name" value="Peptidase_M12B"/>
</dbReference>
<gene>
    <name evidence="3" type="ORF">ACJMK2_022267</name>
</gene>